<dbReference type="PANTHER" id="PTHR42680">
    <property type="entry name" value="DCTP DEAMINASE"/>
    <property type="match status" value="1"/>
</dbReference>
<keyword evidence="2" id="KW-0546">Nucleotide metabolism</keyword>
<evidence type="ECO:0000313" key="3">
    <source>
        <dbReference type="EMBL" id="GAG74577.1"/>
    </source>
</evidence>
<dbReference type="SUPFAM" id="SSF51283">
    <property type="entry name" value="dUTPase-like"/>
    <property type="match status" value="1"/>
</dbReference>
<keyword evidence="1" id="KW-0378">Hydrolase</keyword>
<accession>X1AZL2</accession>
<dbReference type="EMBL" id="BART01000754">
    <property type="protein sequence ID" value="GAG74577.1"/>
    <property type="molecule type" value="Genomic_DNA"/>
</dbReference>
<sequence>MILVDNQIKKLVKDGTIKIENYSEDSVQPASYDMRIGNEVFITTARQVIDLTKNGGRFTIEPSAVAMVGTYELLELPKNIIGRPGLRSGLARQGLFPSIGIQADPGFKGRFFINLINLTSLPISLDYLDPFLSIEFN</sequence>
<proteinExistence type="predicted"/>
<organism evidence="3">
    <name type="scientific">marine sediment metagenome</name>
    <dbReference type="NCBI Taxonomy" id="412755"/>
    <lineage>
        <taxon>unclassified sequences</taxon>
        <taxon>metagenomes</taxon>
        <taxon>ecological metagenomes</taxon>
    </lineage>
</organism>
<comment type="caution">
    <text evidence="3">The sequence shown here is derived from an EMBL/GenBank/DDBJ whole genome shotgun (WGS) entry which is preliminary data.</text>
</comment>
<protein>
    <recommendedName>
        <fullName evidence="4">dUTPase-like domain-containing protein</fullName>
    </recommendedName>
</protein>
<dbReference type="AlphaFoldDB" id="X1AZL2"/>
<evidence type="ECO:0008006" key="4">
    <source>
        <dbReference type="Google" id="ProtNLM"/>
    </source>
</evidence>
<dbReference type="InterPro" id="IPR033704">
    <property type="entry name" value="dUTPase_trimeric"/>
</dbReference>
<reference evidence="3" key="1">
    <citation type="journal article" date="2014" name="Front. Microbiol.">
        <title>High frequency of phylogenetically diverse reductive dehalogenase-homologous genes in deep subseafloor sedimentary metagenomes.</title>
        <authorList>
            <person name="Kawai M."/>
            <person name="Futagami T."/>
            <person name="Toyoda A."/>
            <person name="Takaki Y."/>
            <person name="Nishi S."/>
            <person name="Hori S."/>
            <person name="Arai W."/>
            <person name="Tsubouchi T."/>
            <person name="Morono Y."/>
            <person name="Uchiyama I."/>
            <person name="Ito T."/>
            <person name="Fujiyama A."/>
            <person name="Inagaki F."/>
            <person name="Takami H."/>
        </authorList>
    </citation>
    <scope>NUCLEOTIDE SEQUENCE</scope>
    <source>
        <strain evidence="3">Expedition CK06-06</strain>
    </source>
</reference>
<evidence type="ECO:0000256" key="1">
    <source>
        <dbReference type="ARBA" id="ARBA00022801"/>
    </source>
</evidence>
<dbReference type="GO" id="GO:0006229">
    <property type="term" value="P:dUTP biosynthetic process"/>
    <property type="evidence" value="ECO:0007669"/>
    <property type="project" value="InterPro"/>
</dbReference>
<dbReference type="CDD" id="cd07557">
    <property type="entry name" value="trimeric_dUTPase"/>
    <property type="match status" value="1"/>
</dbReference>
<dbReference type="NCBIfam" id="TIGR02274">
    <property type="entry name" value="dCTP_deam"/>
    <property type="match status" value="1"/>
</dbReference>
<name>X1AZL2_9ZZZZ</name>
<dbReference type="GO" id="GO:0008829">
    <property type="term" value="F:dCTP deaminase activity"/>
    <property type="evidence" value="ECO:0007669"/>
    <property type="project" value="InterPro"/>
</dbReference>
<dbReference type="InterPro" id="IPR036157">
    <property type="entry name" value="dUTPase-like_sf"/>
</dbReference>
<gene>
    <name evidence="3" type="ORF">S01H4_03171</name>
</gene>
<feature type="non-terminal residue" evidence="3">
    <location>
        <position position="137"/>
    </location>
</feature>
<dbReference type="Gene3D" id="2.70.40.10">
    <property type="match status" value="1"/>
</dbReference>
<dbReference type="InterPro" id="IPR011962">
    <property type="entry name" value="dCTP_deaminase"/>
</dbReference>
<dbReference type="Pfam" id="PF22769">
    <property type="entry name" value="DCD"/>
    <property type="match status" value="1"/>
</dbReference>
<dbReference type="PANTHER" id="PTHR42680:SF3">
    <property type="entry name" value="DCTP DEAMINASE"/>
    <property type="match status" value="1"/>
</dbReference>
<evidence type="ECO:0000256" key="2">
    <source>
        <dbReference type="ARBA" id="ARBA00023080"/>
    </source>
</evidence>